<evidence type="ECO:0000256" key="1">
    <source>
        <dbReference type="SAM" id="MobiDB-lite"/>
    </source>
</evidence>
<keyword evidence="3" id="KW-1185">Reference proteome</keyword>
<name>A0A2V5H0R3_ASPV1</name>
<sequence>MNVLHRSQSTNNLRTHIKSHFEAEDDVLGKGDKGGRVSQKEQDEAISWMDGCSKADKHYSSTNNLHSHLQIHKEFVAKGGNEGGRATQKQIDRASSCCFVGLVDVEIGKSLEDKPSQQTESASVESQFRQF</sequence>
<reference evidence="2 3" key="1">
    <citation type="submission" date="2018-02" db="EMBL/GenBank/DDBJ databases">
        <title>The genomes of Aspergillus section Nigri reveals drivers in fungal speciation.</title>
        <authorList>
            <consortium name="DOE Joint Genome Institute"/>
            <person name="Vesth T.C."/>
            <person name="Nybo J."/>
            <person name="Theobald S."/>
            <person name="Brandl J."/>
            <person name="Frisvad J.C."/>
            <person name="Nielsen K.F."/>
            <person name="Lyhne E.K."/>
            <person name="Kogle M.E."/>
            <person name="Kuo A."/>
            <person name="Riley R."/>
            <person name="Clum A."/>
            <person name="Nolan M."/>
            <person name="Lipzen A."/>
            <person name="Salamov A."/>
            <person name="Henrissat B."/>
            <person name="Wiebenga A."/>
            <person name="De vries R.P."/>
            <person name="Grigoriev I.V."/>
            <person name="Mortensen U.H."/>
            <person name="Andersen M.R."/>
            <person name="Baker S.E."/>
        </authorList>
    </citation>
    <scope>NUCLEOTIDE SEQUENCE [LARGE SCALE GENOMIC DNA]</scope>
    <source>
        <strain evidence="2 3">CBS 115571</strain>
    </source>
</reference>
<evidence type="ECO:0000313" key="3">
    <source>
        <dbReference type="Proteomes" id="UP000249829"/>
    </source>
</evidence>
<dbReference type="AlphaFoldDB" id="A0A2V5H0R3"/>
<gene>
    <name evidence="2" type="ORF">BO99DRAFT_474983</name>
</gene>
<dbReference type="Proteomes" id="UP000249829">
    <property type="component" value="Unassembled WGS sequence"/>
</dbReference>
<feature type="compositionally biased region" description="Polar residues" evidence="1">
    <location>
        <begin position="116"/>
        <end position="131"/>
    </location>
</feature>
<proteinExistence type="predicted"/>
<feature type="region of interest" description="Disordered" evidence="1">
    <location>
        <begin position="110"/>
        <end position="131"/>
    </location>
</feature>
<protein>
    <submittedName>
        <fullName evidence="2">Uncharacterized protein</fullName>
    </submittedName>
</protein>
<dbReference type="EMBL" id="KZ825156">
    <property type="protein sequence ID" value="PYI17438.1"/>
    <property type="molecule type" value="Genomic_DNA"/>
</dbReference>
<evidence type="ECO:0000313" key="2">
    <source>
        <dbReference type="EMBL" id="PYI17438.1"/>
    </source>
</evidence>
<organism evidence="2 3">
    <name type="scientific">Aspergillus violaceofuscus (strain CBS 115571)</name>
    <dbReference type="NCBI Taxonomy" id="1450538"/>
    <lineage>
        <taxon>Eukaryota</taxon>
        <taxon>Fungi</taxon>
        <taxon>Dikarya</taxon>
        <taxon>Ascomycota</taxon>
        <taxon>Pezizomycotina</taxon>
        <taxon>Eurotiomycetes</taxon>
        <taxon>Eurotiomycetidae</taxon>
        <taxon>Eurotiales</taxon>
        <taxon>Aspergillaceae</taxon>
        <taxon>Aspergillus</taxon>
    </lineage>
</organism>
<accession>A0A2V5H0R3</accession>